<dbReference type="Proteomes" id="UP000053477">
    <property type="component" value="Unassembled WGS sequence"/>
</dbReference>
<dbReference type="Pfam" id="PF02076">
    <property type="entry name" value="STE3"/>
    <property type="match status" value="1"/>
</dbReference>
<dbReference type="GO" id="GO:0000750">
    <property type="term" value="P:pheromone-dependent signal transduction involved in conjugation with cellular fusion"/>
    <property type="evidence" value="ECO:0007669"/>
    <property type="project" value="TreeGrafter"/>
</dbReference>
<evidence type="ECO:0000256" key="6">
    <source>
        <dbReference type="ARBA" id="ARBA00023040"/>
    </source>
</evidence>
<feature type="transmembrane region" description="Helical" evidence="10">
    <location>
        <begin position="32"/>
        <end position="55"/>
    </location>
</feature>
<evidence type="ECO:0000256" key="4">
    <source>
        <dbReference type="ARBA" id="ARBA00022692"/>
    </source>
</evidence>
<dbReference type="FunCoup" id="A0A0H2R2M7">
    <property type="interactions" value="87"/>
</dbReference>
<dbReference type="InterPro" id="IPR001499">
    <property type="entry name" value="GPCR_STE3"/>
</dbReference>
<evidence type="ECO:0000256" key="5">
    <source>
        <dbReference type="ARBA" id="ARBA00022989"/>
    </source>
</evidence>
<accession>A0A0H2R2M7</accession>
<comment type="subcellular location">
    <subcellularLocation>
        <location evidence="1">Membrane</location>
        <topology evidence="1">Multi-pass membrane protein</topology>
    </subcellularLocation>
</comment>
<evidence type="ECO:0000256" key="1">
    <source>
        <dbReference type="ARBA" id="ARBA00004141"/>
    </source>
</evidence>
<comment type="similarity">
    <text evidence="2">Belongs to the G-protein coupled receptor 4 family.</text>
</comment>
<gene>
    <name evidence="11" type="ORF">SCHPADRAFT_933308</name>
</gene>
<dbReference type="AlphaFoldDB" id="A0A0H2R2M7"/>
<evidence type="ECO:0000256" key="3">
    <source>
        <dbReference type="ARBA" id="ARBA00022507"/>
    </source>
</evidence>
<dbReference type="EMBL" id="KQ086246">
    <property type="protein sequence ID" value="KLO06015.1"/>
    <property type="molecule type" value="Genomic_DNA"/>
</dbReference>
<evidence type="ECO:0000313" key="12">
    <source>
        <dbReference type="Proteomes" id="UP000053477"/>
    </source>
</evidence>
<evidence type="ECO:0000313" key="11">
    <source>
        <dbReference type="EMBL" id="KLO06015.1"/>
    </source>
</evidence>
<feature type="transmembrane region" description="Helical" evidence="10">
    <location>
        <begin position="61"/>
        <end position="81"/>
    </location>
</feature>
<evidence type="ECO:0000256" key="7">
    <source>
        <dbReference type="ARBA" id="ARBA00023136"/>
    </source>
</evidence>
<dbReference type="GO" id="GO:0005886">
    <property type="term" value="C:plasma membrane"/>
    <property type="evidence" value="ECO:0007669"/>
    <property type="project" value="TreeGrafter"/>
</dbReference>
<organism evidence="11 12">
    <name type="scientific">Schizopora paradoxa</name>
    <dbReference type="NCBI Taxonomy" id="27342"/>
    <lineage>
        <taxon>Eukaryota</taxon>
        <taxon>Fungi</taxon>
        <taxon>Dikarya</taxon>
        <taxon>Basidiomycota</taxon>
        <taxon>Agaricomycotina</taxon>
        <taxon>Agaricomycetes</taxon>
        <taxon>Hymenochaetales</taxon>
        <taxon>Schizoporaceae</taxon>
        <taxon>Schizopora</taxon>
    </lineage>
</organism>
<keyword evidence="7 10" id="KW-0472">Membrane</keyword>
<keyword evidence="4 10" id="KW-0812">Transmembrane</keyword>
<keyword evidence="12" id="KW-1185">Reference proteome</keyword>
<dbReference type="PANTHER" id="PTHR28097">
    <property type="entry name" value="PHEROMONE A FACTOR RECEPTOR"/>
    <property type="match status" value="1"/>
</dbReference>
<protein>
    <submittedName>
        <fullName evidence="11">STE3-domain-containing protein</fullName>
    </submittedName>
</protein>
<keyword evidence="9" id="KW-0807">Transducer</keyword>
<dbReference type="PANTHER" id="PTHR28097:SF1">
    <property type="entry name" value="PHEROMONE A FACTOR RECEPTOR"/>
    <property type="match status" value="1"/>
</dbReference>
<proteinExistence type="inferred from homology"/>
<evidence type="ECO:0000256" key="9">
    <source>
        <dbReference type="ARBA" id="ARBA00023224"/>
    </source>
</evidence>
<dbReference type="OrthoDB" id="2874149at2759"/>
<keyword evidence="5 10" id="KW-1133">Transmembrane helix</keyword>
<feature type="transmembrane region" description="Helical" evidence="10">
    <location>
        <begin position="191"/>
        <end position="219"/>
    </location>
</feature>
<keyword evidence="6" id="KW-0297">G-protein coupled receptor</keyword>
<evidence type="ECO:0000256" key="10">
    <source>
        <dbReference type="SAM" id="Phobius"/>
    </source>
</evidence>
<name>A0A0H2R2M7_9AGAM</name>
<sequence>MYALTPYPITPIGCFIGFVLALLPLTSQIRKLGFGVWGFALWTATGNFIIAPVWCDITTKLLAGAGLGMDASSSAVALHLYKITHRRTFVESREQRRKTMICELLLIIGFPLLLMGLVIIVQPIRFEIVEEVGCTQTGYSYVVYLIIYMPSILLNLPCVIVAPLTSLTFIRHRKEMDEFLSSGQGITRSKYNRLMIVACMNTIFNLPPTITIIAVNIALGNESSMNSPYISWKNVHEGVGGHRPGFSLSSIEKTPASEWSTNAAGLFSVKWNEWILVVLALAFFAIFGTTPEMCRSYRSAFWFIPKYLGYKRRQGLVVETISDVAYSSTATRNNRRNSLSFLESTVDAGRPAAGPHARLDDPSRSLCSI</sequence>
<feature type="transmembrane region" description="Helical" evidence="10">
    <location>
        <begin position="141"/>
        <end position="170"/>
    </location>
</feature>
<feature type="transmembrane region" description="Helical" evidence="10">
    <location>
        <begin position="101"/>
        <end position="121"/>
    </location>
</feature>
<dbReference type="InParanoid" id="A0A0H2R2M7"/>
<reference evidence="11 12" key="1">
    <citation type="submission" date="2015-04" db="EMBL/GenBank/DDBJ databases">
        <title>Complete genome sequence of Schizopora paradoxa KUC8140, a cosmopolitan wood degrader in East Asia.</title>
        <authorList>
            <consortium name="DOE Joint Genome Institute"/>
            <person name="Min B."/>
            <person name="Park H."/>
            <person name="Jang Y."/>
            <person name="Kim J.-J."/>
            <person name="Kim K.H."/>
            <person name="Pangilinan J."/>
            <person name="Lipzen A."/>
            <person name="Riley R."/>
            <person name="Grigoriev I.V."/>
            <person name="Spatafora J.W."/>
            <person name="Choi I.-G."/>
        </authorList>
    </citation>
    <scope>NUCLEOTIDE SEQUENCE [LARGE SCALE GENOMIC DNA]</scope>
    <source>
        <strain evidence="11 12">KUC8140</strain>
    </source>
</reference>
<keyword evidence="3" id="KW-0589">Pheromone response</keyword>
<feature type="transmembrane region" description="Helical" evidence="10">
    <location>
        <begin position="274"/>
        <end position="294"/>
    </location>
</feature>
<keyword evidence="8" id="KW-0675">Receptor</keyword>
<feature type="transmembrane region" description="Helical" evidence="10">
    <location>
        <begin position="6"/>
        <end position="25"/>
    </location>
</feature>
<evidence type="ECO:0000256" key="8">
    <source>
        <dbReference type="ARBA" id="ARBA00023170"/>
    </source>
</evidence>
<evidence type="ECO:0000256" key="2">
    <source>
        <dbReference type="ARBA" id="ARBA00011085"/>
    </source>
</evidence>
<dbReference type="GO" id="GO:0004932">
    <property type="term" value="F:mating-type factor pheromone receptor activity"/>
    <property type="evidence" value="ECO:0007669"/>
    <property type="project" value="InterPro"/>
</dbReference>